<keyword evidence="1" id="KW-1133">Transmembrane helix</keyword>
<keyword evidence="1" id="KW-0472">Membrane</keyword>
<keyword evidence="1" id="KW-0812">Transmembrane</keyword>
<evidence type="ECO:0000256" key="1">
    <source>
        <dbReference type="SAM" id="Phobius"/>
    </source>
</evidence>
<accession>A0A1Q2GVM4</accession>
<dbReference type="Proteomes" id="UP000188243">
    <property type="component" value="Chromosome"/>
</dbReference>
<protein>
    <submittedName>
        <fullName evidence="2">Uncharacterized protein</fullName>
    </submittedName>
</protein>
<reference evidence="2 3" key="1">
    <citation type="submission" date="2017-02" db="EMBL/GenBank/DDBJ databases">
        <title>Complete genome sequence of the cold-active Pseudoalteromonas aliena strain EH1 isolated from Arctic seawater.</title>
        <authorList>
            <person name="Kim E."/>
            <person name="Heo E."/>
            <person name="Kim H."/>
            <person name="Kim D."/>
        </authorList>
    </citation>
    <scope>NUCLEOTIDE SEQUENCE [LARGE SCALE GENOMIC DNA]</scope>
    <source>
        <strain evidence="2 3">EH1</strain>
    </source>
</reference>
<dbReference type="AlphaFoldDB" id="A0A1Q2GVM4"/>
<dbReference type="EMBL" id="CP019628">
    <property type="protein sequence ID" value="AQP99175.1"/>
    <property type="molecule type" value="Genomic_DNA"/>
</dbReference>
<organism evidence="2 3">
    <name type="scientific">Pseudoalteromonas aliena</name>
    <dbReference type="NCBI Taxonomy" id="247523"/>
    <lineage>
        <taxon>Bacteria</taxon>
        <taxon>Pseudomonadati</taxon>
        <taxon>Pseudomonadota</taxon>
        <taxon>Gammaproteobacteria</taxon>
        <taxon>Alteromonadales</taxon>
        <taxon>Pseudoalteromonadaceae</taxon>
        <taxon>Pseudoalteromonas</taxon>
    </lineage>
</organism>
<sequence length="83" mass="9714">MLKNKISVDRCLLCFVHLFLHKCTFIIGKLYLFFSCYLFYRLNTRSDKLISQQKATGFLLGSVDLSRLNLQQSVWFSGKVEPM</sequence>
<name>A0A1Q2GVM4_9GAMM</name>
<gene>
    <name evidence="2" type="ORF">B0W48_04750</name>
</gene>
<dbReference type="KEGG" id="paln:B0W48_04750"/>
<feature type="transmembrane region" description="Helical" evidence="1">
    <location>
        <begin position="12"/>
        <end position="40"/>
    </location>
</feature>
<evidence type="ECO:0000313" key="2">
    <source>
        <dbReference type="EMBL" id="AQP99175.1"/>
    </source>
</evidence>
<evidence type="ECO:0000313" key="3">
    <source>
        <dbReference type="Proteomes" id="UP000188243"/>
    </source>
</evidence>
<proteinExistence type="predicted"/>